<organism evidence="1">
    <name type="scientific">Prevotella sp. GTC17259</name>
    <dbReference type="NCBI Taxonomy" id="3236795"/>
    <lineage>
        <taxon>Bacteria</taxon>
        <taxon>Pseudomonadati</taxon>
        <taxon>Bacteroidota</taxon>
        <taxon>Bacteroidia</taxon>
        <taxon>Bacteroidales</taxon>
        <taxon>Prevotellaceae</taxon>
        <taxon>Prevotella</taxon>
    </lineage>
</organism>
<accession>A0AB33J2U7</accession>
<name>A0AB33J2U7_9BACT</name>
<dbReference type="AlphaFoldDB" id="A0AB33J2U7"/>
<dbReference type="EMBL" id="AP035787">
    <property type="protein sequence ID" value="BFO76034.1"/>
    <property type="molecule type" value="Genomic_DNA"/>
</dbReference>
<sequence length="226" mass="25871">MVFADIRYEARPMKLRINNKDMAALFDKAKWTFSLTAEELLYLKSTLNEIETCSWQEDSSLGIHNGIAAFGLCTKPTEDNIALIEKFINTEAFCDSITATALKVLCSNSYWNLAAKYEDLLCKFINIDDETYEETIRTAVSCMGSYYHTTKNKTYISLLLSLFNKALSTYCDDGFQTPDIETLYNSLESVIWGNEYPKDRRVTFGDMKIPDDISEEVIKRIQSIIQ</sequence>
<gene>
    <name evidence="1" type="ORF">GTC17259_10840</name>
</gene>
<protein>
    <submittedName>
        <fullName evidence="1">Uncharacterized protein</fullName>
    </submittedName>
</protein>
<reference evidence="1" key="1">
    <citation type="submission" date="2024-07" db="EMBL/GenBank/DDBJ databases">
        <title>Complete genome sequence of Prevotella sp. YM-2024 GTC17259.</title>
        <authorList>
            <person name="Hayashi M."/>
            <person name="Muto Y."/>
            <person name="Tanaka K."/>
            <person name="Niwa H."/>
        </authorList>
    </citation>
    <scope>NUCLEOTIDE SEQUENCE</scope>
    <source>
        <strain evidence="1">GTC17259</strain>
    </source>
</reference>
<evidence type="ECO:0000313" key="1">
    <source>
        <dbReference type="EMBL" id="BFO76034.1"/>
    </source>
</evidence>
<proteinExistence type="predicted"/>